<protein>
    <submittedName>
        <fullName evidence="1">Uncharacterized protein</fullName>
    </submittedName>
</protein>
<reference evidence="1 2" key="1">
    <citation type="submission" date="2014-04" db="EMBL/GenBank/DDBJ databases">
        <authorList>
            <consortium name="DOE Joint Genome Institute"/>
            <person name="Kuo A."/>
            <person name="Kohler A."/>
            <person name="Nagy L.G."/>
            <person name="Floudas D."/>
            <person name="Copeland A."/>
            <person name="Barry K.W."/>
            <person name="Cichocki N."/>
            <person name="Veneault-Fourrey C."/>
            <person name="LaButti K."/>
            <person name="Lindquist E.A."/>
            <person name="Lipzen A."/>
            <person name="Lundell T."/>
            <person name="Morin E."/>
            <person name="Murat C."/>
            <person name="Sun H."/>
            <person name="Tunlid A."/>
            <person name="Henrissat B."/>
            <person name="Grigoriev I.V."/>
            <person name="Hibbett D.S."/>
            <person name="Martin F."/>
            <person name="Nordberg H.P."/>
            <person name="Cantor M.N."/>
            <person name="Hua S.X."/>
        </authorList>
    </citation>
    <scope>NUCLEOTIDE SEQUENCE [LARGE SCALE GENOMIC DNA]</scope>
    <source>
        <strain evidence="1 2">LaAM-08-1</strain>
    </source>
</reference>
<proteinExistence type="predicted"/>
<sequence>MYRRVLEQKKITAAWGIPGHMLISRLDVAIPKRRNIELGVPGAPLWHRRSSMVQMTYFPRNSNSRSPMKNRVGSAEYVMLRMHCYGAIQIRPEK</sequence>
<keyword evidence="2" id="KW-1185">Reference proteome</keyword>
<dbReference type="HOGENOM" id="CLU_2386513_0_0_1"/>
<evidence type="ECO:0000313" key="1">
    <source>
        <dbReference type="EMBL" id="KIK04770.1"/>
    </source>
</evidence>
<gene>
    <name evidence="1" type="ORF">K443DRAFT_675548</name>
</gene>
<dbReference type="EMBL" id="KN838566">
    <property type="protein sequence ID" value="KIK04770.1"/>
    <property type="molecule type" value="Genomic_DNA"/>
</dbReference>
<name>A0A0C9WY96_9AGAR</name>
<organism evidence="1 2">
    <name type="scientific">Laccaria amethystina LaAM-08-1</name>
    <dbReference type="NCBI Taxonomy" id="1095629"/>
    <lineage>
        <taxon>Eukaryota</taxon>
        <taxon>Fungi</taxon>
        <taxon>Dikarya</taxon>
        <taxon>Basidiomycota</taxon>
        <taxon>Agaricomycotina</taxon>
        <taxon>Agaricomycetes</taxon>
        <taxon>Agaricomycetidae</taxon>
        <taxon>Agaricales</taxon>
        <taxon>Agaricineae</taxon>
        <taxon>Hydnangiaceae</taxon>
        <taxon>Laccaria</taxon>
    </lineage>
</organism>
<accession>A0A0C9WY96</accession>
<dbReference type="Proteomes" id="UP000054477">
    <property type="component" value="Unassembled WGS sequence"/>
</dbReference>
<reference evidence="2" key="2">
    <citation type="submission" date="2015-01" db="EMBL/GenBank/DDBJ databases">
        <title>Evolutionary Origins and Diversification of the Mycorrhizal Mutualists.</title>
        <authorList>
            <consortium name="DOE Joint Genome Institute"/>
            <consortium name="Mycorrhizal Genomics Consortium"/>
            <person name="Kohler A."/>
            <person name="Kuo A."/>
            <person name="Nagy L.G."/>
            <person name="Floudas D."/>
            <person name="Copeland A."/>
            <person name="Barry K.W."/>
            <person name="Cichocki N."/>
            <person name="Veneault-Fourrey C."/>
            <person name="LaButti K."/>
            <person name="Lindquist E.A."/>
            <person name="Lipzen A."/>
            <person name="Lundell T."/>
            <person name="Morin E."/>
            <person name="Murat C."/>
            <person name="Riley R."/>
            <person name="Ohm R."/>
            <person name="Sun H."/>
            <person name="Tunlid A."/>
            <person name="Henrissat B."/>
            <person name="Grigoriev I.V."/>
            <person name="Hibbett D.S."/>
            <person name="Martin F."/>
        </authorList>
    </citation>
    <scope>NUCLEOTIDE SEQUENCE [LARGE SCALE GENOMIC DNA]</scope>
    <source>
        <strain evidence="2">LaAM-08-1</strain>
    </source>
</reference>
<evidence type="ECO:0000313" key="2">
    <source>
        <dbReference type="Proteomes" id="UP000054477"/>
    </source>
</evidence>
<dbReference type="AlphaFoldDB" id="A0A0C9WY96"/>